<organism evidence="2 5">
    <name type="scientific">Plasmodium ovale curtisi</name>
    <dbReference type="NCBI Taxonomy" id="864141"/>
    <lineage>
        <taxon>Eukaryota</taxon>
        <taxon>Sar</taxon>
        <taxon>Alveolata</taxon>
        <taxon>Apicomplexa</taxon>
        <taxon>Aconoidasida</taxon>
        <taxon>Haemosporida</taxon>
        <taxon>Plasmodiidae</taxon>
        <taxon>Plasmodium</taxon>
        <taxon>Plasmodium (Plasmodium)</taxon>
    </lineage>
</organism>
<proteinExistence type="predicted"/>
<protein>
    <submittedName>
        <fullName evidence="2">Uncharacterized protein</fullName>
    </submittedName>
</protein>
<evidence type="ECO:0000313" key="4">
    <source>
        <dbReference type="Proteomes" id="UP000078546"/>
    </source>
</evidence>
<reference evidence="4 5" key="2">
    <citation type="submission" date="2016-05" db="EMBL/GenBank/DDBJ databases">
        <authorList>
            <person name="Naeem Raeece"/>
        </authorList>
    </citation>
    <scope>NUCLEOTIDE SEQUENCE [LARGE SCALE GENOMIC DNA]</scope>
</reference>
<gene>
    <name evidence="3" type="ORF">POVCU1_007650</name>
    <name evidence="2" type="ORF">POVCU2_0008480</name>
</gene>
<sequence length="372" mass="43370">MPSIGKQMTVRRMTTDLSLLLVRCISEILRRNDVLRRLIREKKRPLLGVVSTNASPSKRGNSATSPFDMSAMFIISPLVGFLRRNVFIFYSILWYLKFSKDKLTYQMMDRNISNFVGGKLKLKIKKKKIQKKKKKEKVDEHNKEIDQYVKNKEEKKKKINEKSERNIVNGSGRVVTIKNTVQGFDTKFVDEIKVGDNIILTNPTSLQTENRIVTSILSNRTLLVQEEFSTDISTTCRYFIEKKEICNAENNGNEGDKEKNSYPNGDISQVQYAKVIQQKPKQDVVKIRQKVGLWSYKIVDKKIKGNLTNEEKLDERYNNLILKKRYARYAWFGEDTIEGMTHWRHSVLPSLITQSLVIQSFPYIKWGEKDRK</sequence>
<evidence type="ECO:0000313" key="5">
    <source>
        <dbReference type="Proteomes" id="UP000078560"/>
    </source>
</evidence>
<dbReference type="Proteomes" id="UP000078546">
    <property type="component" value="Unassembled WGS sequence"/>
</dbReference>
<dbReference type="EMBL" id="FLQV01000135">
    <property type="protein sequence ID" value="SBS82464.1"/>
    <property type="molecule type" value="Genomic_DNA"/>
</dbReference>
<accession>A0A1A8VKP1</accession>
<evidence type="ECO:0000313" key="2">
    <source>
        <dbReference type="EMBL" id="SBS81124.1"/>
    </source>
</evidence>
<dbReference type="Proteomes" id="UP000078560">
    <property type="component" value="Unassembled WGS sequence"/>
</dbReference>
<name>A0A1A8VKP1_PLAOA</name>
<keyword evidence="1" id="KW-0175">Coiled coil</keyword>
<evidence type="ECO:0000313" key="3">
    <source>
        <dbReference type="EMBL" id="SBS82464.1"/>
    </source>
</evidence>
<feature type="coiled-coil region" evidence="1">
    <location>
        <begin position="124"/>
        <end position="165"/>
    </location>
</feature>
<evidence type="ECO:0000256" key="1">
    <source>
        <dbReference type="SAM" id="Coils"/>
    </source>
</evidence>
<dbReference type="AlphaFoldDB" id="A0A1A8VKP1"/>
<reference evidence="2" key="1">
    <citation type="submission" date="2016-05" db="EMBL/GenBank/DDBJ databases">
        <authorList>
            <person name="Lavstsen T."/>
            <person name="Jespersen J.S."/>
        </authorList>
    </citation>
    <scope>NUCLEOTIDE SEQUENCE [LARGE SCALE GENOMIC DNA]</scope>
</reference>
<dbReference type="EMBL" id="FLQU01000117">
    <property type="protein sequence ID" value="SBS81124.1"/>
    <property type="molecule type" value="Genomic_DNA"/>
</dbReference>